<organism evidence="1">
    <name type="scientific">Arundo donax</name>
    <name type="common">Giant reed</name>
    <name type="synonym">Donax arundinaceus</name>
    <dbReference type="NCBI Taxonomy" id="35708"/>
    <lineage>
        <taxon>Eukaryota</taxon>
        <taxon>Viridiplantae</taxon>
        <taxon>Streptophyta</taxon>
        <taxon>Embryophyta</taxon>
        <taxon>Tracheophyta</taxon>
        <taxon>Spermatophyta</taxon>
        <taxon>Magnoliopsida</taxon>
        <taxon>Liliopsida</taxon>
        <taxon>Poales</taxon>
        <taxon>Poaceae</taxon>
        <taxon>PACMAD clade</taxon>
        <taxon>Arundinoideae</taxon>
        <taxon>Arundineae</taxon>
        <taxon>Arundo</taxon>
    </lineage>
</organism>
<sequence>MQRYIFCVGGFSSPSHVTYGLVLHFMKGTVHFNAQLSADDR</sequence>
<reference evidence="1" key="1">
    <citation type="submission" date="2014-09" db="EMBL/GenBank/DDBJ databases">
        <authorList>
            <person name="Magalhaes I.L.F."/>
            <person name="Oliveira U."/>
            <person name="Santos F.R."/>
            <person name="Vidigal T.H.D.A."/>
            <person name="Brescovit A.D."/>
            <person name="Santos A.J."/>
        </authorList>
    </citation>
    <scope>NUCLEOTIDE SEQUENCE</scope>
    <source>
        <tissue evidence="1">Shoot tissue taken approximately 20 cm above the soil surface</tissue>
    </source>
</reference>
<dbReference type="AlphaFoldDB" id="A0A0A9HCV2"/>
<protein>
    <submittedName>
        <fullName evidence="1">Uncharacterized protein</fullName>
    </submittedName>
</protein>
<dbReference type="EMBL" id="GBRH01167153">
    <property type="protein sequence ID" value="JAE30743.1"/>
    <property type="molecule type" value="Transcribed_RNA"/>
</dbReference>
<evidence type="ECO:0000313" key="1">
    <source>
        <dbReference type="EMBL" id="JAE30743.1"/>
    </source>
</evidence>
<proteinExistence type="predicted"/>
<name>A0A0A9HCV2_ARUDO</name>
<accession>A0A0A9HCV2</accession>
<reference evidence="1" key="2">
    <citation type="journal article" date="2015" name="Data Brief">
        <title>Shoot transcriptome of the giant reed, Arundo donax.</title>
        <authorList>
            <person name="Barrero R.A."/>
            <person name="Guerrero F.D."/>
            <person name="Moolhuijzen P."/>
            <person name="Goolsby J.A."/>
            <person name="Tidwell J."/>
            <person name="Bellgard S.E."/>
            <person name="Bellgard M.I."/>
        </authorList>
    </citation>
    <scope>NUCLEOTIDE SEQUENCE</scope>
    <source>
        <tissue evidence="1">Shoot tissue taken approximately 20 cm above the soil surface</tissue>
    </source>
</reference>